<proteinExistence type="predicted"/>
<dbReference type="EMBL" id="BAFN01000001">
    <property type="protein sequence ID" value="GAN33317.1"/>
    <property type="molecule type" value="Genomic_DNA"/>
</dbReference>
<organism evidence="1 2">
    <name type="scientific">Candidatus Brocadia sinica JPN1</name>
    <dbReference type="NCBI Taxonomy" id="1197129"/>
    <lineage>
        <taxon>Bacteria</taxon>
        <taxon>Pseudomonadati</taxon>
        <taxon>Planctomycetota</taxon>
        <taxon>Candidatus Brocadiia</taxon>
        <taxon>Candidatus Brocadiales</taxon>
        <taxon>Candidatus Brocadiaceae</taxon>
        <taxon>Candidatus Brocadia</taxon>
    </lineage>
</organism>
<gene>
    <name evidence="1" type="ORF">BROSI_A1834</name>
</gene>
<protein>
    <submittedName>
        <fullName evidence="1">Uncharacterized protein</fullName>
    </submittedName>
</protein>
<dbReference type="Proteomes" id="UP000032309">
    <property type="component" value="Unassembled WGS sequence"/>
</dbReference>
<accession>A0ABQ0JXC7</accession>
<reference evidence="2" key="1">
    <citation type="journal article" date="2015" name="Genome Announc.">
        <title>Draft Genome Sequence of an Anaerobic Ammonium-Oxidizing Bacterium, "Candidatus Brocadia sinica".</title>
        <authorList>
            <person name="Oshiki M."/>
            <person name="Shinyako-Hata K."/>
            <person name="Satoh H."/>
            <person name="Okabe S."/>
        </authorList>
    </citation>
    <scope>NUCLEOTIDE SEQUENCE [LARGE SCALE GENOMIC DNA]</scope>
    <source>
        <strain evidence="2">JPN1</strain>
    </source>
</reference>
<evidence type="ECO:0000313" key="2">
    <source>
        <dbReference type="Proteomes" id="UP000032309"/>
    </source>
</evidence>
<sequence>MHFVFLLDNNIVYIYLYIYFDKGKPWAIRGRKVKGS</sequence>
<comment type="caution">
    <text evidence="1">The sequence shown here is derived from an EMBL/GenBank/DDBJ whole genome shotgun (WGS) entry which is preliminary data.</text>
</comment>
<keyword evidence="2" id="KW-1185">Reference proteome</keyword>
<name>A0ABQ0JXC7_9BACT</name>
<evidence type="ECO:0000313" key="1">
    <source>
        <dbReference type="EMBL" id="GAN33317.1"/>
    </source>
</evidence>